<dbReference type="PRINTS" id="PR01407">
    <property type="entry name" value="BUTYPHLNCDUF"/>
</dbReference>
<dbReference type="InterPro" id="IPR001073">
    <property type="entry name" value="C1q_dom"/>
</dbReference>
<accession>A0A8U0PSN1</accession>
<dbReference type="InterPro" id="IPR003877">
    <property type="entry name" value="SPRY_dom"/>
</dbReference>
<evidence type="ECO:0000256" key="1">
    <source>
        <dbReference type="ARBA" id="ARBA00022723"/>
    </source>
</evidence>
<dbReference type="InterPro" id="IPR043136">
    <property type="entry name" value="B30.2/SPRY_sf"/>
</dbReference>
<keyword evidence="2" id="KW-0863">Zinc-finger</keyword>
<dbReference type="Pfam" id="PF00386">
    <property type="entry name" value="C1q"/>
    <property type="match status" value="1"/>
</dbReference>
<dbReference type="InterPro" id="IPR008983">
    <property type="entry name" value="Tumour_necrosis_fac-like_dom"/>
</dbReference>
<keyword evidence="3" id="KW-0862">Zinc</keyword>
<keyword evidence="6" id="KW-1185">Reference proteome</keyword>
<gene>
    <name evidence="7" type="primary">LOC120029169</name>
</gene>
<dbReference type="PROSITE" id="PS50188">
    <property type="entry name" value="B302_SPRY"/>
    <property type="match status" value="1"/>
</dbReference>
<dbReference type="Pfam" id="PF00622">
    <property type="entry name" value="SPRY"/>
    <property type="match status" value="1"/>
</dbReference>
<dbReference type="GO" id="GO:0008270">
    <property type="term" value="F:zinc ion binding"/>
    <property type="evidence" value="ECO:0007669"/>
    <property type="project" value="UniProtKB-KW"/>
</dbReference>
<dbReference type="InterPro" id="IPR013320">
    <property type="entry name" value="ConA-like_dom_sf"/>
</dbReference>
<dbReference type="InterPro" id="IPR003879">
    <property type="entry name" value="Butyrophylin_SPRY"/>
</dbReference>
<dbReference type="PANTHER" id="PTHR25465">
    <property type="entry name" value="B-BOX DOMAIN CONTAINING"/>
    <property type="match status" value="1"/>
</dbReference>
<sequence>MHQSSVQALQKEGVELFSELVKSVELMGTQVGELLCAHEASMGSRTKGHIHKLEQELAQLSRKDQELSRLASMQDHICFLKAEKQNQPEHPDRFIYWRQILCREPLTGSPYYWETEWTGQKITIGVAYRDLDRKEADDSSRLGYNEHSWSLNWSGTGFSMWHAGKETQLSSTKARRLGVYLDQHEGVLAFYRISNNQAHLIHSLQTDFTGPLYPGFCFWSGVGASVTLTIVLLCLLGAALANEYSWNSPGETTKDSKTENLCLADQASCGCCLMQKQMWRMEQFFNMSLNELQKGLEKAKAVVNNVRASRSAFSVALTNTRRCEGPFREAKTIVYQHIFVNLGEGYNNRTGIFTVPRSGVYSLALTVYSDSGAPGANLAACASLMVNGRQVAGCSEQNQQDQEDSTTTVMAVQLQAGDKLSVTLPIGCFLCDEQSHYNTFSGFLLYATD</sequence>
<evidence type="ECO:0000256" key="3">
    <source>
        <dbReference type="ARBA" id="ARBA00022833"/>
    </source>
</evidence>
<evidence type="ECO:0000313" key="7">
    <source>
        <dbReference type="RefSeq" id="XP_038830397.1"/>
    </source>
</evidence>
<proteinExistence type="predicted"/>
<name>A0A8U0PSN1_SALNM</name>
<dbReference type="PANTHER" id="PTHR25465:SF14">
    <property type="entry name" value="E3 UBIQUITIN-PROTEIN LIGASE TRIM65"/>
    <property type="match status" value="1"/>
</dbReference>
<evidence type="ECO:0000313" key="6">
    <source>
        <dbReference type="Proteomes" id="UP000808372"/>
    </source>
</evidence>
<dbReference type="AlphaFoldDB" id="A0A8U0PSN1"/>
<dbReference type="SUPFAM" id="SSF49842">
    <property type="entry name" value="TNF-like"/>
    <property type="match status" value="1"/>
</dbReference>
<dbReference type="SMART" id="SM00449">
    <property type="entry name" value="SPRY"/>
    <property type="match status" value="1"/>
</dbReference>
<dbReference type="Proteomes" id="UP000808372">
    <property type="component" value="Chromosome 34"/>
</dbReference>
<dbReference type="PRINTS" id="PR00007">
    <property type="entry name" value="COMPLEMNTC1Q"/>
</dbReference>
<dbReference type="Gene3D" id="2.60.120.920">
    <property type="match status" value="1"/>
</dbReference>
<evidence type="ECO:0000256" key="2">
    <source>
        <dbReference type="ARBA" id="ARBA00022771"/>
    </source>
</evidence>
<dbReference type="InterPro" id="IPR058030">
    <property type="entry name" value="TRIM8/14/16/25/29/45/65_CC"/>
</dbReference>
<dbReference type="InterPro" id="IPR051051">
    <property type="entry name" value="E3_ubiq-ligase_TRIM/RNF"/>
</dbReference>
<dbReference type="GeneID" id="120029169"/>
<protein>
    <submittedName>
        <fullName evidence="7">Uncharacterized protein LOC120029169</fullName>
    </submittedName>
</protein>
<dbReference type="RefSeq" id="XP_038830397.1">
    <property type="nucleotide sequence ID" value="XM_038974469.1"/>
</dbReference>
<evidence type="ECO:0000259" key="5">
    <source>
        <dbReference type="PROSITE" id="PS50871"/>
    </source>
</evidence>
<dbReference type="SUPFAM" id="SSF49899">
    <property type="entry name" value="Concanavalin A-like lectins/glucanases"/>
    <property type="match status" value="1"/>
</dbReference>
<feature type="domain" description="C1q" evidence="5">
    <location>
        <begin position="306"/>
        <end position="449"/>
    </location>
</feature>
<reference evidence="7" key="1">
    <citation type="submission" date="2025-08" db="UniProtKB">
        <authorList>
            <consortium name="RefSeq"/>
        </authorList>
    </citation>
    <scope>IDENTIFICATION</scope>
    <source>
        <tissue evidence="7">White muscle</tissue>
    </source>
</reference>
<dbReference type="SMART" id="SM00110">
    <property type="entry name" value="C1Q"/>
    <property type="match status" value="1"/>
</dbReference>
<dbReference type="PROSITE" id="PS50871">
    <property type="entry name" value="C1Q"/>
    <property type="match status" value="1"/>
</dbReference>
<feature type="domain" description="B30.2/SPRY" evidence="4">
    <location>
        <begin position="38"/>
        <end position="235"/>
    </location>
</feature>
<dbReference type="KEGG" id="snh:120029169"/>
<dbReference type="InterPro" id="IPR001870">
    <property type="entry name" value="B30.2/SPRY"/>
</dbReference>
<dbReference type="Pfam" id="PF25600">
    <property type="entry name" value="TRIM_CC"/>
    <property type="match status" value="1"/>
</dbReference>
<dbReference type="Gene3D" id="2.60.120.40">
    <property type="match status" value="1"/>
</dbReference>
<keyword evidence="1" id="KW-0479">Metal-binding</keyword>
<organism evidence="6 7">
    <name type="scientific">Salvelinus namaycush</name>
    <name type="common">Lake trout</name>
    <name type="synonym">Salmo namaycush</name>
    <dbReference type="NCBI Taxonomy" id="8040"/>
    <lineage>
        <taxon>Eukaryota</taxon>
        <taxon>Metazoa</taxon>
        <taxon>Chordata</taxon>
        <taxon>Craniata</taxon>
        <taxon>Vertebrata</taxon>
        <taxon>Euteleostomi</taxon>
        <taxon>Actinopterygii</taxon>
        <taxon>Neopterygii</taxon>
        <taxon>Teleostei</taxon>
        <taxon>Protacanthopterygii</taxon>
        <taxon>Salmoniformes</taxon>
        <taxon>Salmonidae</taxon>
        <taxon>Salmoninae</taxon>
        <taxon>Salvelinus</taxon>
    </lineage>
</organism>
<evidence type="ECO:0000259" key="4">
    <source>
        <dbReference type="PROSITE" id="PS50188"/>
    </source>
</evidence>